<dbReference type="SUPFAM" id="SSF75304">
    <property type="entry name" value="Amidase signature (AS) enzymes"/>
    <property type="match status" value="1"/>
</dbReference>
<dbReference type="InterPro" id="IPR000120">
    <property type="entry name" value="Amidase"/>
</dbReference>
<feature type="domain" description="Amidase" evidence="1">
    <location>
        <begin position="24"/>
        <end position="442"/>
    </location>
</feature>
<keyword evidence="3" id="KW-1185">Reference proteome</keyword>
<dbReference type="RefSeq" id="WP_269442856.1">
    <property type="nucleotide sequence ID" value="NZ_CP097463.1"/>
</dbReference>
<dbReference type="Pfam" id="PF01425">
    <property type="entry name" value="Amidase"/>
    <property type="match status" value="1"/>
</dbReference>
<dbReference type="PROSITE" id="PS00571">
    <property type="entry name" value="AMIDASES"/>
    <property type="match status" value="1"/>
</dbReference>
<dbReference type="EMBL" id="CP097463">
    <property type="protein sequence ID" value="WAX56324.1"/>
    <property type="molecule type" value="Genomic_DNA"/>
</dbReference>
<sequence length="550" mass="57232">MAGPATVADAARELRSGACSSVGLTRSALARADALGFLGAYVTRLDDPALAAAERADAGFAVGADAGPLQGISVAIKDLLCTAEAPTTAQSLVLDPAWGAGRDAAVVTALRRGGAVITGKASLSEFAIGRPDPSKPFPIPRNPWNPGTWPGGSSSGTAVGIAAGLFLAGIGTDTGGSIRIPAAFCGISGLKPTYGLVPTEGCVPLAFSQDHVGPMARTAEDCRTILEVIADPSGLRRSRRTRLRRLAGANADRPLRGLRVGAVRADHFGPGCDPAAEPCFDAVLGVLEQLGAEVRAATLPRYRATRAAGLAVIQAEGFAYHRTNLAGRWSDFFDTTREMLAYGALLSGADYVQAQRVRAAAQRGAAALFEDHHVVVTPTLTIGSPAYGPDFAVDVGSMLDTIHTGYWNCTGSPALAIPMGFTATGLPLSFQIVGAPFHDHLVTDVGEAIQRATDWHRRMPSGEQLGTWHAQLGTPRTPGPRVLRTPVPDSENLQTVRALLAAAGITGASEHELAALAYAYPGHRRALDSLYAEPYGDLAPAVRFAPDLPH</sequence>
<evidence type="ECO:0000313" key="3">
    <source>
        <dbReference type="Proteomes" id="UP001164693"/>
    </source>
</evidence>
<name>A0ABY7JYU2_9ACTN</name>
<organism evidence="2 3">
    <name type="scientific">Jatrophihabitans cynanchi</name>
    <dbReference type="NCBI Taxonomy" id="2944128"/>
    <lineage>
        <taxon>Bacteria</taxon>
        <taxon>Bacillati</taxon>
        <taxon>Actinomycetota</taxon>
        <taxon>Actinomycetes</taxon>
        <taxon>Jatrophihabitantales</taxon>
        <taxon>Jatrophihabitantaceae</taxon>
        <taxon>Jatrophihabitans</taxon>
    </lineage>
</organism>
<dbReference type="InterPro" id="IPR023631">
    <property type="entry name" value="Amidase_dom"/>
</dbReference>
<reference evidence="2" key="1">
    <citation type="submission" date="2022-05" db="EMBL/GenBank/DDBJ databases">
        <title>Jatrophihabitans sp. SB3-54 whole genome sequence.</title>
        <authorList>
            <person name="Suh M.K."/>
            <person name="Eom M.K."/>
            <person name="Kim J.S."/>
            <person name="Kim H.S."/>
            <person name="Do H.E."/>
            <person name="Shin Y.K."/>
            <person name="Lee J.-S."/>
        </authorList>
    </citation>
    <scope>NUCLEOTIDE SEQUENCE</scope>
    <source>
        <strain evidence="2">SB3-54</strain>
    </source>
</reference>
<dbReference type="InterPro" id="IPR020556">
    <property type="entry name" value="Amidase_CS"/>
</dbReference>
<dbReference type="Gene3D" id="3.90.1300.10">
    <property type="entry name" value="Amidase signature (AS) domain"/>
    <property type="match status" value="1"/>
</dbReference>
<dbReference type="InterPro" id="IPR036928">
    <property type="entry name" value="AS_sf"/>
</dbReference>
<evidence type="ECO:0000313" key="2">
    <source>
        <dbReference type="EMBL" id="WAX56324.1"/>
    </source>
</evidence>
<gene>
    <name evidence="2" type="ORF">M6B22_17545</name>
</gene>
<dbReference type="PANTHER" id="PTHR11895">
    <property type="entry name" value="TRANSAMIDASE"/>
    <property type="match status" value="1"/>
</dbReference>
<evidence type="ECO:0000259" key="1">
    <source>
        <dbReference type="Pfam" id="PF01425"/>
    </source>
</evidence>
<accession>A0ABY7JYU2</accession>
<dbReference type="PANTHER" id="PTHR11895:SF176">
    <property type="entry name" value="AMIDASE AMID-RELATED"/>
    <property type="match status" value="1"/>
</dbReference>
<proteinExistence type="predicted"/>
<dbReference type="Proteomes" id="UP001164693">
    <property type="component" value="Chromosome"/>
</dbReference>
<protein>
    <submittedName>
        <fullName evidence="2">Amidase</fullName>
    </submittedName>
</protein>